<dbReference type="AlphaFoldDB" id="A0A2T4I502"/>
<dbReference type="EMBL" id="PHHF01000030">
    <property type="protein sequence ID" value="PTD24743.1"/>
    <property type="molecule type" value="Genomic_DNA"/>
</dbReference>
<protein>
    <recommendedName>
        <fullName evidence="2 6">Superoxide dismutase</fullName>
        <ecNumber evidence="2 6">1.15.1.1</ecNumber>
    </recommendedName>
</protein>
<keyword evidence="4 6" id="KW-0560">Oxidoreductase</keyword>
<dbReference type="Pfam" id="PF00081">
    <property type="entry name" value="Sod_Fe_N"/>
    <property type="match status" value="1"/>
</dbReference>
<dbReference type="EC" id="1.15.1.1" evidence="2 6"/>
<proteinExistence type="inferred from homology"/>
<dbReference type="SUPFAM" id="SSF54719">
    <property type="entry name" value="Fe,Mn superoxide dismutase (SOD), C-terminal domain"/>
    <property type="match status" value="1"/>
</dbReference>
<feature type="domain" description="Manganese/iron superoxide dismutase C-terminal" evidence="9">
    <location>
        <begin position="130"/>
        <end position="230"/>
    </location>
</feature>
<comment type="similarity">
    <text evidence="1 6">Belongs to the iron/manganese superoxide dismutase family.</text>
</comment>
<evidence type="ECO:0000259" key="9">
    <source>
        <dbReference type="Pfam" id="PF02777"/>
    </source>
</evidence>
<comment type="function">
    <text evidence="6">Destroys radicals which are normally produced within the cells and which are toxic to biological systems.</text>
</comment>
<evidence type="ECO:0000256" key="2">
    <source>
        <dbReference type="ARBA" id="ARBA00012682"/>
    </source>
</evidence>
<evidence type="ECO:0000313" key="11">
    <source>
        <dbReference type="Proteomes" id="UP000241206"/>
    </source>
</evidence>
<name>A0A2T4I502_9SPHN</name>
<feature type="compositionally biased region" description="Low complexity" evidence="7">
    <location>
        <begin position="11"/>
        <end position="20"/>
    </location>
</feature>
<accession>A0A2T4I502</accession>
<dbReference type="GO" id="GO:0004784">
    <property type="term" value="F:superoxide dismutase activity"/>
    <property type="evidence" value="ECO:0007669"/>
    <property type="project" value="UniProtKB-EC"/>
</dbReference>
<dbReference type="PANTHER" id="PTHR42769:SF3">
    <property type="entry name" value="SUPEROXIDE DISMUTASE [FE] 2, CHLOROPLASTIC"/>
    <property type="match status" value="1"/>
</dbReference>
<evidence type="ECO:0000256" key="4">
    <source>
        <dbReference type="ARBA" id="ARBA00023002"/>
    </source>
</evidence>
<dbReference type="Gene3D" id="3.55.40.20">
    <property type="entry name" value="Iron/manganese superoxide dismutase, C-terminal domain"/>
    <property type="match status" value="1"/>
</dbReference>
<dbReference type="InterPro" id="IPR019833">
    <property type="entry name" value="Mn/Fe_SOD_BS"/>
</dbReference>
<dbReference type="PROSITE" id="PS00088">
    <property type="entry name" value="SOD_MN"/>
    <property type="match status" value="1"/>
</dbReference>
<dbReference type="InterPro" id="IPR036324">
    <property type="entry name" value="Mn/Fe_SOD_N_sf"/>
</dbReference>
<dbReference type="InterPro" id="IPR036314">
    <property type="entry name" value="SOD_C_sf"/>
</dbReference>
<reference evidence="10 11" key="1">
    <citation type="submission" date="2017-11" db="EMBL/GenBank/DDBJ databases">
        <title>Sphingomonas oleivorans sp. nov., isolated from oil-contaminated soil.</title>
        <authorList>
            <person name="Wang L."/>
            <person name="Chen L."/>
        </authorList>
    </citation>
    <scope>NUCLEOTIDE SEQUENCE [LARGE SCALE GENOMIC DNA]</scope>
    <source>
        <strain evidence="10 11">K101</strain>
    </source>
</reference>
<dbReference type="Pfam" id="PF02777">
    <property type="entry name" value="Sod_Fe_C"/>
    <property type="match status" value="1"/>
</dbReference>
<dbReference type="SUPFAM" id="SSF46609">
    <property type="entry name" value="Fe,Mn superoxide dismutase (SOD), N-terminal domain"/>
    <property type="match status" value="1"/>
</dbReference>
<evidence type="ECO:0000256" key="7">
    <source>
        <dbReference type="SAM" id="MobiDB-lite"/>
    </source>
</evidence>
<gene>
    <name evidence="10" type="ORF">CV103_06895</name>
</gene>
<dbReference type="Gene3D" id="1.10.287.990">
    <property type="entry name" value="Fe,Mn superoxide dismutase (SOD) domain"/>
    <property type="match status" value="1"/>
</dbReference>
<comment type="catalytic activity">
    <reaction evidence="6">
        <text>2 superoxide + 2 H(+) = H2O2 + O2</text>
        <dbReference type="Rhea" id="RHEA:20696"/>
        <dbReference type="ChEBI" id="CHEBI:15378"/>
        <dbReference type="ChEBI" id="CHEBI:15379"/>
        <dbReference type="ChEBI" id="CHEBI:16240"/>
        <dbReference type="ChEBI" id="CHEBI:18421"/>
        <dbReference type="EC" id="1.15.1.1"/>
    </reaction>
</comment>
<feature type="compositionally biased region" description="Basic residues" evidence="7">
    <location>
        <begin position="1"/>
        <end position="10"/>
    </location>
</feature>
<evidence type="ECO:0000256" key="3">
    <source>
        <dbReference type="ARBA" id="ARBA00022723"/>
    </source>
</evidence>
<dbReference type="PANTHER" id="PTHR42769">
    <property type="entry name" value="SUPEROXIDE DISMUTASE"/>
    <property type="match status" value="1"/>
</dbReference>
<evidence type="ECO:0000256" key="5">
    <source>
        <dbReference type="ARBA" id="ARBA00023004"/>
    </source>
</evidence>
<dbReference type="FunFam" id="1.10.287.990:FF:000002">
    <property type="entry name" value="Superoxide dismutase"/>
    <property type="match status" value="1"/>
</dbReference>
<keyword evidence="5" id="KW-0408">Iron</keyword>
<comment type="caution">
    <text evidence="10">The sequence shown here is derived from an EMBL/GenBank/DDBJ whole genome shotgun (WGS) entry which is preliminary data.</text>
</comment>
<dbReference type="GO" id="GO:0046872">
    <property type="term" value="F:metal ion binding"/>
    <property type="evidence" value="ECO:0007669"/>
    <property type="project" value="UniProtKB-KW"/>
</dbReference>
<organism evidence="10 11">
    <name type="scientific">Edaphosphingomonas fennica</name>
    <dbReference type="NCBI Taxonomy" id="114404"/>
    <lineage>
        <taxon>Bacteria</taxon>
        <taxon>Pseudomonadati</taxon>
        <taxon>Pseudomonadota</taxon>
        <taxon>Alphaproteobacteria</taxon>
        <taxon>Sphingomonadales</taxon>
        <taxon>Rhizorhabdaceae</taxon>
        <taxon>Edaphosphingomonas</taxon>
    </lineage>
</organism>
<feature type="region of interest" description="Disordered" evidence="7">
    <location>
        <begin position="1"/>
        <end position="29"/>
    </location>
</feature>
<dbReference type="Proteomes" id="UP000241206">
    <property type="component" value="Unassembled WGS sequence"/>
</dbReference>
<dbReference type="InterPro" id="IPR001189">
    <property type="entry name" value="Mn/Fe_SOD"/>
</dbReference>
<keyword evidence="11" id="KW-1185">Reference proteome</keyword>
<feature type="domain" description="Manganese/iron superoxide dismutase N-terminal" evidence="8">
    <location>
        <begin position="41"/>
        <end position="123"/>
    </location>
</feature>
<dbReference type="InterPro" id="IPR019832">
    <property type="entry name" value="Mn/Fe_SOD_C"/>
</dbReference>
<keyword evidence="3 6" id="KW-0479">Metal-binding</keyword>
<sequence length="251" mass="27510">MKCGRSRSASRRSAPVSGRRTLTLTSPGISPSHVDAVAPTFLLPPLTYGASDLSPVLSAETLEIHHGRHHARYVEALNRLLAEQNFSAHTLEEIVRIADGSGAKGLFNNAAQAWNHGFFWESMTPSVALPTEALADAIVAAFGDVESLGKRFIAEGTGHFGSGWVWLIARGGRLEVVSTHDAASPLVDEGVTPILTCDVWEHAYYIDYRQDRAKWLSGWFERLANWEFAGRQYAAALGQGEPWRYPKPENA</sequence>
<evidence type="ECO:0000313" key="10">
    <source>
        <dbReference type="EMBL" id="PTD24743.1"/>
    </source>
</evidence>
<evidence type="ECO:0000256" key="6">
    <source>
        <dbReference type="RuleBase" id="RU000414"/>
    </source>
</evidence>
<dbReference type="InterPro" id="IPR019831">
    <property type="entry name" value="Mn/Fe_SOD_N"/>
</dbReference>
<evidence type="ECO:0000256" key="1">
    <source>
        <dbReference type="ARBA" id="ARBA00008714"/>
    </source>
</evidence>
<dbReference type="PRINTS" id="PR01703">
    <property type="entry name" value="MNSODISMTASE"/>
</dbReference>
<evidence type="ECO:0000259" key="8">
    <source>
        <dbReference type="Pfam" id="PF00081"/>
    </source>
</evidence>